<feature type="domain" description="KH-like RNA-binding" evidence="6">
    <location>
        <begin position="36"/>
        <end position="110"/>
    </location>
</feature>
<evidence type="ECO:0000313" key="7">
    <source>
        <dbReference type="Ensembl" id="ENSSSCP00015043591.1"/>
    </source>
</evidence>
<evidence type="ECO:0000259" key="6">
    <source>
        <dbReference type="Pfam" id="PF16005"/>
    </source>
</evidence>
<keyword evidence="5" id="KW-0539">Nucleus</keyword>
<reference evidence="7" key="1">
    <citation type="submission" date="2025-08" db="UniProtKB">
        <authorList>
            <consortium name="Ensembl"/>
        </authorList>
    </citation>
    <scope>IDENTIFICATION</scope>
</reference>
<dbReference type="InterPro" id="IPR051778">
    <property type="entry name" value="KHDC1"/>
</dbReference>
<keyword evidence="4" id="KW-0963">Cytoplasm</keyword>
<protein>
    <recommendedName>
        <fullName evidence="6">KH-like RNA-binding domain-containing protein</fullName>
    </recommendedName>
</protein>
<dbReference type="PANTHER" id="PTHR19447:SF14">
    <property type="entry name" value="OOCYTE-EXPRESSED PROTEIN HOMOLOG"/>
    <property type="match status" value="1"/>
</dbReference>
<name>A0A8D0Q5B7_PIG</name>
<comment type="similarity">
    <text evidence="3">Belongs to the KHDC1 family.</text>
</comment>
<evidence type="ECO:0000256" key="1">
    <source>
        <dbReference type="ARBA" id="ARBA00004123"/>
    </source>
</evidence>
<dbReference type="Ensembl" id="ENSSSCT00015104310.1">
    <property type="protein sequence ID" value="ENSSSCP00015043591.1"/>
    <property type="gene ID" value="ENSSSCG00015077235.1"/>
</dbReference>
<dbReference type="CDD" id="cd12795">
    <property type="entry name" value="FILIA_N_like"/>
    <property type="match status" value="1"/>
</dbReference>
<dbReference type="PANTHER" id="PTHR19447">
    <property type="entry name" value="OOCYTE-EXPRESSED PROTEIN HOMOLOG-RELATED"/>
    <property type="match status" value="1"/>
</dbReference>
<dbReference type="GO" id="GO:0005634">
    <property type="term" value="C:nucleus"/>
    <property type="evidence" value="ECO:0007669"/>
    <property type="project" value="UniProtKB-SubCell"/>
</dbReference>
<dbReference type="Proteomes" id="UP000694726">
    <property type="component" value="Unplaced"/>
</dbReference>
<evidence type="ECO:0000256" key="2">
    <source>
        <dbReference type="ARBA" id="ARBA00004496"/>
    </source>
</evidence>
<dbReference type="GO" id="GO:0005737">
    <property type="term" value="C:cytoplasm"/>
    <property type="evidence" value="ECO:0007669"/>
    <property type="project" value="UniProtKB-SubCell"/>
</dbReference>
<sequence length="150" mass="16805">MDVAGAVEAPGYEWTTPAREDWLLRLPLPLPRIHTPPWWFLVQELRIPGVVSPETGLADLIFSPDRAIVLEMEWMIQALLTGGRSLSGNLVEITVFGWPAQRRESMLPSLELRHGEHRAQGESLRKCACRGSHGEGPRSYPASFQPVIFP</sequence>
<dbReference type="InterPro" id="IPR036612">
    <property type="entry name" value="KH_dom_type_1_sf"/>
</dbReference>
<comment type="subcellular location">
    <subcellularLocation>
        <location evidence="2">Cytoplasm</location>
    </subcellularLocation>
    <subcellularLocation>
        <location evidence="1">Nucleus</location>
    </subcellularLocation>
</comment>
<organism evidence="7 8">
    <name type="scientific">Sus scrofa</name>
    <name type="common">Pig</name>
    <dbReference type="NCBI Taxonomy" id="9823"/>
    <lineage>
        <taxon>Eukaryota</taxon>
        <taxon>Metazoa</taxon>
        <taxon>Chordata</taxon>
        <taxon>Craniata</taxon>
        <taxon>Vertebrata</taxon>
        <taxon>Euteleostomi</taxon>
        <taxon>Mammalia</taxon>
        <taxon>Eutheria</taxon>
        <taxon>Laurasiatheria</taxon>
        <taxon>Artiodactyla</taxon>
        <taxon>Suina</taxon>
        <taxon>Suidae</taxon>
        <taxon>Sus</taxon>
    </lineage>
</organism>
<evidence type="ECO:0000256" key="4">
    <source>
        <dbReference type="ARBA" id="ARBA00022490"/>
    </source>
</evidence>
<accession>A0A8D0Q5B7</accession>
<proteinExistence type="inferred from homology"/>
<evidence type="ECO:0000256" key="5">
    <source>
        <dbReference type="ARBA" id="ARBA00023242"/>
    </source>
</evidence>
<dbReference type="InterPro" id="IPR031952">
    <property type="entry name" value="MOEP19_KH-like"/>
</dbReference>
<evidence type="ECO:0000313" key="8">
    <source>
        <dbReference type="Proteomes" id="UP000694726"/>
    </source>
</evidence>
<dbReference type="Pfam" id="PF16005">
    <property type="entry name" value="MOEP19"/>
    <property type="match status" value="1"/>
</dbReference>
<dbReference type="GO" id="GO:0003723">
    <property type="term" value="F:RNA binding"/>
    <property type="evidence" value="ECO:0007669"/>
    <property type="project" value="InterPro"/>
</dbReference>
<dbReference type="Gene3D" id="3.30.1370.10">
    <property type="entry name" value="K Homology domain, type 1"/>
    <property type="match status" value="1"/>
</dbReference>
<evidence type="ECO:0000256" key="3">
    <source>
        <dbReference type="ARBA" id="ARBA00009081"/>
    </source>
</evidence>
<dbReference type="AlphaFoldDB" id="A0A8D0Q5B7"/>